<dbReference type="InterPro" id="IPR003399">
    <property type="entry name" value="Mce/MlaD"/>
</dbReference>
<keyword evidence="4" id="KW-1185">Reference proteome</keyword>
<protein>
    <submittedName>
        <fullName evidence="3">MCE family protein</fullName>
    </submittedName>
</protein>
<dbReference type="Proteomes" id="UP001152755">
    <property type="component" value="Unassembled WGS sequence"/>
</dbReference>
<proteinExistence type="predicted"/>
<dbReference type="Pfam" id="PF02470">
    <property type="entry name" value="MlaD"/>
    <property type="match status" value="1"/>
</dbReference>
<evidence type="ECO:0000313" key="3">
    <source>
        <dbReference type="EMBL" id="MDG3015306.1"/>
    </source>
</evidence>
<feature type="domain" description="Mammalian cell entry C-terminal" evidence="2">
    <location>
        <begin position="119"/>
        <end position="278"/>
    </location>
</feature>
<comment type="caution">
    <text evidence="3">The sequence shown here is derived from an EMBL/GenBank/DDBJ whole genome shotgun (WGS) entry which is preliminary data.</text>
</comment>
<evidence type="ECO:0000313" key="4">
    <source>
        <dbReference type="Proteomes" id="UP001152755"/>
    </source>
</evidence>
<dbReference type="RefSeq" id="WP_332520010.1">
    <property type="nucleotide sequence ID" value="NZ_JANRHA010000007.1"/>
</dbReference>
<dbReference type="GO" id="GO:0005576">
    <property type="term" value="C:extracellular region"/>
    <property type="evidence" value="ECO:0007669"/>
    <property type="project" value="TreeGrafter"/>
</dbReference>
<evidence type="ECO:0000259" key="1">
    <source>
        <dbReference type="Pfam" id="PF02470"/>
    </source>
</evidence>
<organism evidence="3 4">
    <name type="scientific">Speluncibacter jeojiensis</name>
    <dbReference type="NCBI Taxonomy" id="2710754"/>
    <lineage>
        <taxon>Bacteria</taxon>
        <taxon>Bacillati</taxon>
        <taxon>Actinomycetota</taxon>
        <taxon>Actinomycetes</taxon>
        <taxon>Mycobacteriales</taxon>
        <taxon>Speluncibacteraceae</taxon>
        <taxon>Speluncibacter</taxon>
    </lineage>
</organism>
<sequence>MVTVLLVLAAGGVSGCGWRGLNSLPLPGTKGHGAGAYTVYIQMPDVATLTRNAQVRVADVTVGRVADLRLQGDHALVTVRLEGDVRLPGNATAKIGQASLLGAAQVELAAPVTEPAEGTLHDGDTIPLARSGDYPTTEQTLSSLSLVLNGGGIGQIQQISRELNTALSGRQDQVRGLLAHLDTVLTGLDAQKSDIVAAIDGLDRLSAQVALQNDVLADSISALRPALTALSDRRDDLTTALDQLGALGDAATRAVHGTRTELVANLRDLQPVLKGLADSGSALTESTRYLLTFPFPIDTYANAVRGDYANGEVTLDLRVKTLDNALLLGTGLQGALAGLPAIIGKPEPPTAAHARGLGQLLSPAPASAGGGR</sequence>
<reference evidence="3" key="1">
    <citation type="submission" date="2022-08" db="EMBL/GenBank/DDBJ databases">
        <title>Genome analysis of Corynebacteriales strain.</title>
        <authorList>
            <person name="Lee S.D."/>
        </authorList>
    </citation>
    <scope>NUCLEOTIDE SEQUENCE</scope>
    <source>
        <strain evidence="3">D3-21</strain>
    </source>
</reference>
<dbReference type="InterPro" id="IPR052336">
    <property type="entry name" value="MlaD_Phospholipid_Transporter"/>
</dbReference>
<feature type="domain" description="Mce/MlaD" evidence="1">
    <location>
        <begin position="36"/>
        <end position="109"/>
    </location>
</feature>
<gene>
    <name evidence="3" type="ORF">NVS88_12180</name>
</gene>
<dbReference type="Pfam" id="PF11887">
    <property type="entry name" value="Mce4_CUP1"/>
    <property type="match status" value="1"/>
</dbReference>
<dbReference type="NCBIfam" id="TIGR00996">
    <property type="entry name" value="Mtu_fam_mce"/>
    <property type="match status" value="1"/>
</dbReference>
<dbReference type="InterPro" id="IPR005693">
    <property type="entry name" value="Mce"/>
</dbReference>
<dbReference type="EMBL" id="JANRHA010000007">
    <property type="protein sequence ID" value="MDG3015306.1"/>
    <property type="molecule type" value="Genomic_DNA"/>
</dbReference>
<dbReference type="AlphaFoldDB" id="A0A9X4RHN7"/>
<name>A0A9X4RHN7_9ACTN</name>
<dbReference type="PANTHER" id="PTHR33371:SF15">
    <property type="entry name" value="LIPOPROTEIN LPRN"/>
    <property type="match status" value="1"/>
</dbReference>
<evidence type="ECO:0000259" key="2">
    <source>
        <dbReference type="Pfam" id="PF11887"/>
    </source>
</evidence>
<dbReference type="InterPro" id="IPR024516">
    <property type="entry name" value="Mce_C"/>
</dbReference>
<dbReference type="PANTHER" id="PTHR33371">
    <property type="entry name" value="INTERMEMBRANE PHOSPHOLIPID TRANSPORT SYSTEM BINDING PROTEIN MLAD-RELATED"/>
    <property type="match status" value="1"/>
</dbReference>
<accession>A0A9X4RHN7</accession>